<sequence length="90" mass="10357">MRNKGNVVITGTILEQALCIWKYLQKKKGKYKRILICGKNEQISGSSTLLTQPLHAQNEECFPVHYIYNNETWSHKRCLQGDNSTSQVCK</sequence>
<evidence type="ECO:0000313" key="1">
    <source>
        <dbReference type="EMBL" id="CEK61452.1"/>
    </source>
</evidence>
<gene>
    <name evidence="1" type="primary">ORF42300</name>
</gene>
<reference evidence="1" key="1">
    <citation type="submission" date="2014-12" db="EMBL/GenBank/DDBJ databases">
        <title>Insight into the proteome of Arion vulgaris.</title>
        <authorList>
            <person name="Aradska J."/>
            <person name="Bulat T."/>
            <person name="Smidak R."/>
            <person name="Sarate P."/>
            <person name="Gangsoo J."/>
            <person name="Sialana F."/>
            <person name="Bilban M."/>
            <person name="Lubec G."/>
        </authorList>
    </citation>
    <scope>NUCLEOTIDE SEQUENCE</scope>
    <source>
        <tissue evidence="1">Skin</tissue>
    </source>
</reference>
<dbReference type="AlphaFoldDB" id="A0A0B6YZD0"/>
<accession>A0A0B6YZD0</accession>
<proteinExistence type="predicted"/>
<organism evidence="1">
    <name type="scientific">Arion vulgaris</name>
    <dbReference type="NCBI Taxonomy" id="1028688"/>
    <lineage>
        <taxon>Eukaryota</taxon>
        <taxon>Metazoa</taxon>
        <taxon>Spiralia</taxon>
        <taxon>Lophotrochozoa</taxon>
        <taxon>Mollusca</taxon>
        <taxon>Gastropoda</taxon>
        <taxon>Heterobranchia</taxon>
        <taxon>Euthyneura</taxon>
        <taxon>Panpulmonata</taxon>
        <taxon>Eupulmonata</taxon>
        <taxon>Stylommatophora</taxon>
        <taxon>Helicina</taxon>
        <taxon>Arionoidea</taxon>
        <taxon>Arionidae</taxon>
        <taxon>Arion</taxon>
    </lineage>
</organism>
<protein>
    <submittedName>
        <fullName evidence="1">Uncharacterized protein</fullName>
    </submittedName>
</protein>
<name>A0A0B6YZD0_9EUPU</name>
<dbReference type="EMBL" id="HACG01014587">
    <property type="protein sequence ID" value="CEK61452.1"/>
    <property type="molecule type" value="Transcribed_RNA"/>
</dbReference>